<dbReference type="Pfam" id="PF12349">
    <property type="entry name" value="Sterol-sensing"/>
    <property type="match status" value="1"/>
</dbReference>
<comment type="subcellular location">
    <subcellularLocation>
        <location evidence="1">Endomembrane system</location>
        <topology evidence="1">Multi-pass membrane protein</topology>
    </subcellularLocation>
</comment>
<dbReference type="GO" id="GO:0012505">
    <property type="term" value="C:endomembrane system"/>
    <property type="evidence" value="ECO:0007669"/>
    <property type="project" value="UniProtKB-SubCell"/>
</dbReference>
<name>A0A1B0B9R3_9MUSC</name>
<dbReference type="STRING" id="67801.A0A1B0B9R3"/>
<dbReference type="AlphaFoldDB" id="A0A1B0B9R3"/>
<evidence type="ECO:0000313" key="18">
    <source>
        <dbReference type="Proteomes" id="UP000092460"/>
    </source>
</evidence>
<feature type="transmembrane region" description="Helical" evidence="15">
    <location>
        <begin position="20"/>
        <end position="42"/>
    </location>
</feature>
<keyword evidence="7 15" id="KW-1133">Transmembrane helix</keyword>
<evidence type="ECO:0000256" key="3">
    <source>
        <dbReference type="ARBA" id="ARBA00022448"/>
    </source>
</evidence>
<evidence type="ECO:0000313" key="17">
    <source>
        <dbReference type="EnsemblMetazoa" id="GPPI023269-PA"/>
    </source>
</evidence>
<feature type="transmembrane region" description="Helical" evidence="15">
    <location>
        <begin position="1143"/>
        <end position="1164"/>
    </location>
</feature>
<organism evidence="17 18">
    <name type="scientific">Glossina palpalis gambiensis</name>
    <dbReference type="NCBI Taxonomy" id="67801"/>
    <lineage>
        <taxon>Eukaryota</taxon>
        <taxon>Metazoa</taxon>
        <taxon>Ecdysozoa</taxon>
        <taxon>Arthropoda</taxon>
        <taxon>Hexapoda</taxon>
        <taxon>Insecta</taxon>
        <taxon>Pterygota</taxon>
        <taxon>Neoptera</taxon>
        <taxon>Endopterygota</taxon>
        <taxon>Diptera</taxon>
        <taxon>Brachycera</taxon>
        <taxon>Muscomorpha</taxon>
        <taxon>Hippoboscoidea</taxon>
        <taxon>Glossinidae</taxon>
        <taxon>Glossina</taxon>
    </lineage>
</organism>
<feature type="transmembrane region" description="Helical" evidence="15">
    <location>
        <begin position="611"/>
        <end position="632"/>
    </location>
</feature>
<evidence type="ECO:0000259" key="16">
    <source>
        <dbReference type="PROSITE" id="PS50156"/>
    </source>
</evidence>
<evidence type="ECO:0000256" key="4">
    <source>
        <dbReference type="ARBA" id="ARBA00022548"/>
    </source>
</evidence>
<keyword evidence="5 15" id="KW-0812">Transmembrane</keyword>
<dbReference type="PANTHER" id="PTHR45727">
    <property type="entry name" value="NPC INTRACELLULAR CHOLESTEROL TRANSPORTER 1"/>
    <property type="match status" value="1"/>
</dbReference>
<proteinExistence type="inferred from homology"/>
<evidence type="ECO:0000256" key="2">
    <source>
        <dbReference type="ARBA" id="ARBA00005585"/>
    </source>
</evidence>
<feature type="transmembrane region" description="Helical" evidence="15">
    <location>
        <begin position="1086"/>
        <end position="1109"/>
    </location>
</feature>
<dbReference type="EMBL" id="JXJN01010515">
    <property type="status" value="NOT_ANNOTATED_CDS"/>
    <property type="molecule type" value="Genomic_DNA"/>
</dbReference>
<dbReference type="GO" id="GO:0030301">
    <property type="term" value="P:cholesterol transport"/>
    <property type="evidence" value="ECO:0007669"/>
    <property type="project" value="UniProtKB-ARBA"/>
</dbReference>
<dbReference type="FunFam" id="1.20.1640.10:FF:000010">
    <property type="entry name" value="NPC intracellular cholesterol transporter 1"/>
    <property type="match status" value="1"/>
</dbReference>
<evidence type="ECO:0000256" key="11">
    <source>
        <dbReference type="ARBA" id="ARBA00023166"/>
    </source>
</evidence>
<feature type="transmembrane region" description="Helical" evidence="15">
    <location>
        <begin position="284"/>
        <end position="303"/>
    </location>
</feature>
<dbReference type="InterPro" id="IPR053956">
    <property type="entry name" value="NPC1_MLD"/>
</dbReference>
<dbReference type="Pfam" id="PF22314">
    <property type="entry name" value="NPC1_MLD"/>
    <property type="match status" value="1"/>
</dbReference>
<reference evidence="17" key="2">
    <citation type="submission" date="2020-05" db="UniProtKB">
        <authorList>
            <consortium name="EnsemblMetazoa"/>
        </authorList>
    </citation>
    <scope>IDENTIFICATION</scope>
    <source>
        <strain evidence="17">IAEA</strain>
    </source>
</reference>
<dbReference type="Pfam" id="PF16414">
    <property type="entry name" value="NPC1_N"/>
    <property type="match status" value="1"/>
</dbReference>
<keyword evidence="4" id="KW-0153">Cholesterol metabolism</keyword>
<evidence type="ECO:0000256" key="13">
    <source>
        <dbReference type="ARBA" id="ARBA00023221"/>
    </source>
</evidence>
<dbReference type="InterPro" id="IPR053958">
    <property type="entry name" value="HMGCR/SNAP/NPC1-like_SSD"/>
</dbReference>
<evidence type="ECO:0000256" key="14">
    <source>
        <dbReference type="ARBA" id="ARBA00034049"/>
    </source>
</evidence>
<keyword evidence="12" id="KW-0325">Glycoprotein</keyword>
<evidence type="ECO:0000256" key="15">
    <source>
        <dbReference type="SAM" id="Phobius"/>
    </source>
</evidence>
<feature type="transmembrane region" description="Helical" evidence="15">
    <location>
        <begin position="644"/>
        <end position="667"/>
    </location>
</feature>
<keyword evidence="11" id="KW-1207">Sterol metabolism</keyword>
<evidence type="ECO:0000256" key="10">
    <source>
        <dbReference type="ARBA" id="ARBA00023157"/>
    </source>
</evidence>
<feature type="transmembrane region" description="Helical" evidence="15">
    <location>
        <begin position="679"/>
        <end position="699"/>
    </location>
</feature>
<dbReference type="VEuPathDB" id="VectorBase:GPPI023269"/>
<protein>
    <recommendedName>
        <fullName evidence="16">SSD domain-containing protein</fullName>
    </recommendedName>
</protein>
<dbReference type="Gene3D" id="1.20.1640.10">
    <property type="entry name" value="Multidrug efflux transporter AcrB transmembrane domain"/>
    <property type="match status" value="2"/>
</dbReference>
<keyword evidence="6" id="KW-0732">Signal</keyword>
<feature type="transmembrane region" description="Helical" evidence="15">
    <location>
        <begin position="1116"/>
        <end position="1137"/>
    </location>
</feature>
<feature type="transmembrane region" description="Helical" evidence="15">
    <location>
        <begin position="1061"/>
        <end position="1080"/>
    </location>
</feature>
<comment type="catalytic activity">
    <reaction evidence="14">
        <text>cholesterol(in) = cholesterol(out)</text>
        <dbReference type="Rhea" id="RHEA:39747"/>
        <dbReference type="ChEBI" id="CHEBI:16113"/>
    </reaction>
</comment>
<feature type="transmembrane region" description="Helical" evidence="15">
    <location>
        <begin position="1219"/>
        <end position="1242"/>
    </location>
</feature>
<dbReference type="GO" id="GO:0015485">
    <property type="term" value="F:cholesterol binding"/>
    <property type="evidence" value="ECO:0007669"/>
    <property type="project" value="TreeGrafter"/>
</dbReference>
<dbReference type="Proteomes" id="UP000092460">
    <property type="component" value="Unassembled WGS sequence"/>
</dbReference>
<evidence type="ECO:0000256" key="9">
    <source>
        <dbReference type="ARBA" id="ARBA00023136"/>
    </source>
</evidence>
<sequence length="1247" mass="140141">MESKNVLKQSRVIHLRIFKYSHCSVFTKIFISLIIIISQSLVASRGNCIWYGHSHQQGAHWLNKSYNGTALILNDTNAAAIFQHRCPLMYNEYISNSSNDSLALCCDADQISIMHQGMSQIDGIYSRCPTCSLNMALIFCLMNCAQNQSLFLTPYLGNHNTEGSYVKSIDYRIEDKAAEKIYNSCKGIQHSQTGRPAMDLACGSFNARTCNHRKWFNFMGDTTINNYVPFPINYSFFNESFDDQYLSLYPLDCSQAYQESYACACIDCPHSCPIADAPISHIDIFTFTGLYGILALILIPLIANLCSKVKIRANFAGFSRLNDVFYKGFKFWGTFCAQHPTLILAICSWIVGGLCYGLHYMSIITDPVEMWAGPNSQSRLDKDYFDSYFGRFYRTNQIFIKPKNDATFNHTTSKGNVTFGPAFEKEFLTEAFKLQEAIESLGMDKEVGLDKVCYAPLMHPEEKATLKDCATQSLYGYFQNNMSLFEHEYLDADGNVINYLNHLEECLRVPMLENCFGPYGGPIEPAIAVGGMPMLNKNNAEEPNYLLANGLVFTFLGKNPSNGDLLELNMEWEKLFICFMKNHTSDLIDVAFSAERSIQDAIEELSNGEKFTIIISYMMMLLYVTIALSRLHTKFKDCLLESKVMLATGGICIVLASVVCSLGFWSYMKIPTTMLAMEVIPFLVLAIGVDNIFIIVHTYNRLDRQKHNSSHGAIGETMGQVGPSILQTTVSECACFGIGSLSDMPAVKTFAMYAAVAVLVDFLLQISAFLAIMTLNERRQESGRLDLLCCFTVDTKSNITTSNANGLLERFFSKFYSPFLLSKNVKLVVLLAFFVITCVSLALAPNLEIGLEQEMSMPQSSHLVKYFNYMRDLLSMGAPVYWVLRQGLDYANRSQQNLICSGVRCNNNSLSMQLYVQSRYPEITHLSRPASSWLDDYIDWLSVDECCKINITNQSFCPSNSRDENCIPCPRQFEEDRLRPTSGTFRKYVSYFLTDLPNAQCAKAGGASYADAVIYTLDEKGDSTVLDTYFMEYSTVATTSREFYSTVRETRRIANDINQMLLENGVNATIFPYCIFFIYYEQYLTIWQDALFSLAMSLLAIFVVTLFITAFDLISALLVTGMVLLILINMCGMMWIWNIALNAISLVNLVVCMGIGVEFVSHIIRAYKNADGSNQGRAQHSLASMGSSVFSGITLTKFAGILVLAFSNSKVFQIFYFRMYLGIVLIGAAHGLILLPVILSFYGPRRS</sequence>
<evidence type="ECO:0000256" key="6">
    <source>
        <dbReference type="ARBA" id="ARBA00022729"/>
    </source>
</evidence>
<reference evidence="18" key="1">
    <citation type="submission" date="2015-01" db="EMBL/GenBank/DDBJ databases">
        <authorList>
            <person name="Aksoy S."/>
            <person name="Warren W."/>
            <person name="Wilson R.K."/>
        </authorList>
    </citation>
    <scope>NUCLEOTIDE SEQUENCE [LARGE SCALE GENOMIC DNA]</scope>
    <source>
        <strain evidence="18">IAEA</strain>
    </source>
</reference>
<dbReference type="GO" id="GO:0008203">
    <property type="term" value="P:cholesterol metabolic process"/>
    <property type="evidence" value="ECO:0007669"/>
    <property type="project" value="UniProtKB-KW"/>
</dbReference>
<dbReference type="PROSITE" id="PS50156">
    <property type="entry name" value="SSD"/>
    <property type="match status" value="1"/>
</dbReference>
<dbReference type="InterPro" id="IPR032190">
    <property type="entry name" value="NPC1_N"/>
</dbReference>
<dbReference type="SUPFAM" id="SSF82866">
    <property type="entry name" value="Multidrug efflux transporter AcrB transmembrane domain"/>
    <property type="match status" value="2"/>
</dbReference>
<evidence type="ECO:0000256" key="12">
    <source>
        <dbReference type="ARBA" id="ARBA00023180"/>
    </source>
</evidence>
<dbReference type="InterPro" id="IPR000731">
    <property type="entry name" value="SSD"/>
</dbReference>
<dbReference type="GO" id="GO:0005886">
    <property type="term" value="C:plasma membrane"/>
    <property type="evidence" value="ECO:0007669"/>
    <property type="project" value="TreeGrafter"/>
</dbReference>
<accession>A0A1B0B9R3</accession>
<feature type="transmembrane region" description="Helical" evidence="15">
    <location>
        <begin position="1185"/>
        <end position="1207"/>
    </location>
</feature>
<keyword evidence="3" id="KW-0813">Transport</keyword>
<keyword evidence="13" id="KW-0753">Steroid metabolism</keyword>
<evidence type="ECO:0000256" key="8">
    <source>
        <dbReference type="ARBA" id="ARBA00023098"/>
    </source>
</evidence>
<evidence type="ECO:0000256" key="7">
    <source>
        <dbReference type="ARBA" id="ARBA00022989"/>
    </source>
</evidence>
<keyword evidence="18" id="KW-1185">Reference proteome</keyword>
<keyword evidence="9 15" id="KW-0472">Membrane</keyword>
<keyword evidence="10" id="KW-1015">Disulfide bond</keyword>
<feature type="domain" description="SSD" evidence="16">
    <location>
        <begin position="609"/>
        <end position="775"/>
    </location>
</feature>
<dbReference type="EnsemblMetazoa" id="GPPI023269-RA">
    <property type="protein sequence ID" value="GPPI023269-PA"/>
    <property type="gene ID" value="GPPI023269"/>
</dbReference>
<evidence type="ECO:0000256" key="5">
    <source>
        <dbReference type="ARBA" id="ARBA00022692"/>
    </source>
</evidence>
<keyword evidence="8" id="KW-0443">Lipid metabolism</keyword>
<dbReference type="FunFam" id="1.20.1640.10:FF:000008">
    <property type="entry name" value="NPC intracellular cholesterol transporter 1"/>
    <property type="match status" value="1"/>
</dbReference>
<feature type="transmembrane region" description="Helical" evidence="15">
    <location>
        <begin position="827"/>
        <end position="846"/>
    </location>
</feature>
<dbReference type="PANTHER" id="PTHR45727:SF6">
    <property type="entry name" value="NPC INTRACELLULAR CHOLESTEROL TRANSPORTER 1 HOMOLOG 1B"/>
    <property type="match status" value="1"/>
</dbReference>
<evidence type="ECO:0000256" key="1">
    <source>
        <dbReference type="ARBA" id="ARBA00004127"/>
    </source>
</evidence>
<dbReference type="EMBL" id="JXJN01010516">
    <property type="status" value="NOT_ANNOTATED_CDS"/>
    <property type="molecule type" value="Genomic_DNA"/>
</dbReference>
<dbReference type="GO" id="GO:0042632">
    <property type="term" value="P:cholesterol homeostasis"/>
    <property type="evidence" value="ECO:0007669"/>
    <property type="project" value="TreeGrafter"/>
</dbReference>
<comment type="similarity">
    <text evidence="2">Belongs to the patched family.</text>
</comment>
<feature type="transmembrane region" description="Helical" evidence="15">
    <location>
        <begin position="750"/>
        <end position="775"/>
    </location>
</feature>
<dbReference type="GO" id="GO:0030299">
    <property type="term" value="P:intestinal cholesterol absorption"/>
    <property type="evidence" value="ECO:0007669"/>
    <property type="project" value="TreeGrafter"/>
</dbReference>